<dbReference type="AlphaFoldDB" id="A0A699UV50"/>
<protein>
    <submittedName>
        <fullName evidence="2">Uncharacterized protein</fullName>
    </submittedName>
</protein>
<proteinExistence type="predicted"/>
<dbReference type="EMBL" id="BKCJ011359008">
    <property type="protein sequence ID" value="GFD25228.1"/>
    <property type="molecule type" value="Genomic_DNA"/>
</dbReference>
<name>A0A699UV50_TANCI</name>
<evidence type="ECO:0000313" key="2">
    <source>
        <dbReference type="EMBL" id="GFD25228.1"/>
    </source>
</evidence>
<feature type="region of interest" description="Disordered" evidence="1">
    <location>
        <begin position="49"/>
        <end position="68"/>
    </location>
</feature>
<sequence length="68" mass="7052">MQDDDGELAELQEVVKVVTTANLLTEVVTAASATLTAATSQLTTAAAPTLTTAPSDARRRKGVVIRDP</sequence>
<evidence type="ECO:0000256" key="1">
    <source>
        <dbReference type="SAM" id="MobiDB-lite"/>
    </source>
</evidence>
<feature type="compositionally biased region" description="Basic residues" evidence="1">
    <location>
        <begin position="58"/>
        <end position="68"/>
    </location>
</feature>
<comment type="caution">
    <text evidence="2">The sequence shown here is derived from an EMBL/GenBank/DDBJ whole genome shotgun (WGS) entry which is preliminary data.</text>
</comment>
<reference evidence="2" key="1">
    <citation type="journal article" date="2019" name="Sci. Rep.">
        <title>Draft genome of Tanacetum cinerariifolium, the natural source of mosquito coil.</title>
        <authorList>
            <person name="Yamashiro T."/>
            <person name="Shiraishi A."/>
            <person name="Satake H."/>
            <person name="Nakayama K."/>
        </authorList>
    </citation>
    <scope>NUCLEOTIDE SEQUENCE</scope>
</reference>
<accession>A0A699UV50</accession>
<gene>
    <name evidence="2" type="ORF">Tci_897197</name>
</gene>
<organism evidence="2">
    <name type="scientific">Tanacetum cinerariifolium</name>
    <name type="common">Dalmatian daisy</name>
    <name type="synonym">Chrysanthemum cinerariifolium</name>
    <dbReference type="NCBI Taxonomy" id="118510"/>
    <lineage>
        <taxon>Eukaryota</taxon>
        <taxon>Viridiplantae</taxon>
        <taxon>Streptophyta</taxon>
        <taxon>Embryophyta</taxon>
        <taxon>Tracheophyta</taxon>
        <taxon>Spermatophyta</taxon>
        <taxon>Magnoliopsida</taxon>
        <taxon>eudicotyledons</taxon>
        <taxon>Gunneridae</taxon>
        <taxon>Pentapetalae</taxon>
        <taxon>asterids</taxon>
        <taxon>campanulids</taxon>
        <taxon>Asterales</taxon>
        <taxon>Asteraceae</taxon>
        <taxon>Asteroideae</taxon>
        <taxon>Anthemideae</taxon>
        <taxon>Anthemidinae</taxon>
        <taxon>Tanacetum</taxon>
    </lineage>
</organism>